<feature type="domain" description="VWFA" evidence="1">
    <location>
        <begin position="1"/>
        <end position="161"/>
    </location>
</feature>
<evidence type="ECO:0000313" key="3">
    <source>
        <dbReference type="Proteomes" id="UP000007875"/>
    </source>
</evidence>
<dbReference type="eggNOG" id="KOG1217">
    <property type="taxonomic scope" value="Eukaryota"/>
</dbReference>
<dbReference type="PANTHER" id="PTHR24020">
    <property type="entry name" value="COLLAGEN ALPHA"/>
    <property type="match status" value="1"/>
</dbReference>
<dbReference type="Gene3D" id="3.40.50.410">
    <property type="entry name" value="von Willebrand factor, type A domain"/>
    <property type="match status" value="1"/>
</dbReference>
<dbReference type="PROSITE" id="PS50234">
    <property type="entry name" value="VWFA"/>
    <property type="match status" value="1"/>
</dbReference>
<name>H2YPF8_CIOSA</name>
<evidence type="ECO:0000313" key="2">
    <source>
        <dbReference type="Ensembl" id="ENSCSAVP00000007216.1"/>
    </source>
</evidence>
<dbReference type="OMA" id="MFENIVV"/>
<reference evidence="2" key="2">
    <citation type="submission" date="2025-08" db="UniProtKB">
        <authorList>
            <consortium name="Ensembl"/>
        </authorList>
    </citation>
    <scope>IDENTIFICATION</scope>
</reference>
<keyword evidence="3" id="KW-1185">Reference proteome</keyword>
<dbReference type="SMART" id="SM00327">
    <property type="entry name" value="VWA"/>
    <property type="match status" value="1"/>
</dbReference>
<dbReference type="SUPFAM" id="SSF53300">
    <property type="entry name" value="vWA-like"/>
    <property type="match status" value="1"/>
</dbReference>
<dbReference type="Pfam" id="PF00092">
    <property type="entry name" value="VWA"/>
    <property type="match status" value="1"/>
</dbReference>
<dbReference type="Proteomes" id="UP000007875">
    <property type="component" value="Unassembled WGS sequence"/>
</dbReference>
<dbReference type="InterPro" id="IPR036465">
    <property type="entry name" value="vWFA_dom_sf"/>
</dbReference>
<dbReference type="InParanoid" id="H2YPF8"/>
<evidence type="ECO:0000259" key="1">
    <source>
        <dbReference type="PROSITE" id="PS50234"/>
    </source>
</evidence>
<reference evidence="3" key="1">
    <citation type="submission" date="2003-08" db="EMBL/GenBank/DDBJ databases">
        <authorList>
            <person name="Birren B."/>
            <person name="Nusbaum C."/>
            <person name="Abebe A."/>
            <person name="Abouelleil A."/>
            <person name="Adekoya E."/>
            <person name="Ait-zahra M."/>
            <person name="Allen N."/>
            <person name="Allen T."/>
            <person name="An P."/>
            <person name="Anderson M."/>
            <person name="Anderson S."/>
            <person name="Arachchi H."/>
            <person name="Armbruster J."/>
            <person name="Bachantsang P."/>
            <person name="Baldwin J."/>
            <person name="Barry A."/>
            <person name="Bayul T."/>
            <person name="Blitshsteyn B."/>
            <person name="Bloom T."/>
            <person name="Blye J."/>
            <person name="Boguslavskiy L."/>
            <person name="Borowsky M."/>
            <person name="Boukhgalter B."/>
            <person name="Brunache A."/>
            <person name="Butler J."/>
            <person name="Calixte N."/>
            <person name="Calvo S."/>
            <person name="Camarata J."/>
            <person name="Campo K."/>
            <person name="Chang J."/>
            <person name="Cheshatsang Y."/>
            <person name="Citroen M."/>
            <person name="Collymore A."/>
            <person name="Considine T."/>
            <person name="Cook A."/>
            <person name="Cooke P."/>
            <person name="Corum B."/>
            <person name="Cuomo C."/>
            <person name="David R."/>
            <person name="Dawoe T."/>
            <person name="Degray S."/>
            <person name="Dodge S."/>
            <person name="Dooley K."/>
            <person name="Dorje P."/>
            <person name="Dorjee K."/>
            <person name="Dorris L."/>
            <person name="Duffey N."/>
            <person name="Dupes A."/>
            <person name="Elkins T."/>
            <person name="Engels R."/>
            <person name="Erickson J."/>
            <person name="Farina A."/>
            <person name="Faro S."/>
            <person name="Ferreira P."/>
            <person name="Fischer H."/>
            <person name="Fitzgerald M."/>
            <person name="Foley K."/>
            <person name="Gage D."/>
            <person name="Galagan J."/>
            <person name="Gearin G."/>
            <person name="Gnerre S."/>
            <person name="Gnirke A."/>
            <person name="Goyette A."/>
            <person name="Graham J."/>
            <person name="Grandbois E."/>
            <person name="Gyaltsen K."/>
            <person name="Hafez N."/>
            <person name="Hagopian D."/>
            <person name="Hagos B."/>
            <person name="Hall J."/>
            <person name="Hatcher B."/>
            <person name="Heller A."/>
            <person name="Higgins H."/>
            <person name="Honan T."/>
            <person name="Horn A."/>
            <person name="Houde N."/>
            <person name="Hughes L."/>
            <person name="Hulme W."/>
            <person name="Husby E."/>
            <person name="Iliev I."/>
            <person name="Jaffe D."/>
            <person name="Jones C."/>
            <person name="Kamal M."/>
            <person name="Kamat A."/>
            <person name="Kamvysselis M."/>
            <person name="Karlsson E."/>
            <person name="Kells C."/>
            <person name="Kieu A."/>
            <person name="Kisner P."/>
            <person name="Kodira C."/>
            <person name="Kulbokas E."/>
            <person name="Labutti K."/>
            <person name="Lama D."/>
            <person name="Landers T."/>
            <person name="Leger J."/>
            <person name="Levine S."/>
            <person name="Lewis D."/>
            <person name="Lewis T."/>
            <person name="Lindblad-toh K."/>
            <person name="Liu X."/>
            <person name="Lokyitsang T."/>
            <person name="Lokyitsang Y."/>
            <person name="Lucien O."/>
            <person name="Lui A."/>
            <person name="Ma L.J."/>
            <person name="Mabbitt R."/>
            <person name="Macdonald J."/>
            <person name="Maclean C."/>
            <person name="Major J."/>
            <person name="Manning J."/>
            <person name="Marabella R."/>
            <person name="Maru K."/>
            <person name="Matthews C."/>
            <person name="Mauceli E."/>
            <person name="Mccarthy M."/>
            <person name="Mcdonough S."/>
            <person name="Mcghee T."/>
            <person name="Meldrim J."/>
            <person name="Meneus L."/>
            <person name="Mesirov J."/>
            <person name="Mihalev A."/>
            <person name="Mihova T."/>
            <person name="Mikkelsen T."/>
            <person name="Mlenga V."/>
            <person name="Moru K."/>
            <person name="Mozes J."/>
            <person name="Mulrain L."/>
            <person name="Munson G."/>
            <person name="Naylor J."/>
            <person name="Newes C."/>
            <person name="Nguyen C."/>
            <person name="Nguyen N."/>
            <person name="Nguyen T."/>
            <person name="Nicol R."/>
            <person name="Nielsen C."/>
            <person name="Nizzari M."/>
            <person name="Norbu C."/>
            <person name="Norbu N."/>
            <person name="O'donnell P."/>
            <person name="Okoawo O."/>
            <person name="O'leary S."/>
            <person name="Omotosho B."/>
            <person name="O'neill K."/>
            <person name="Osman S."/>
            <person name="Parker S."/>
            <person name="Perrin D."/>
            <person name="Phunkhang P."/>
            <person name="Piqani B."/>
            <person name="Purcell S."/>
            <person name="Rachupka T."/>
            <person name="Ramasamy U."/>
            <person name="Rameau R."/>
            <person name="Ray V."/>
            <person name="Raymond C."/>
            <person name="Retta R."/>
            <person name="Richardson S."/>
            <person name="Rise C."/>
            <person name="Rodriguez J."/>
            <person name="Rogers J."/>
            <person name="Rogov P."/>
            <person name="Rutman M."/>
            <person name="Schupbach R."/>
            <person name="Seaman C."/>
            <person name="Settipalli S."/>
            <person name="Sharpe T."/>
            <person name="Sheridan J."/>
            <person name="Sherpa N."/>
            <person name="Shi J."/>
            <person name="Smirnov S."/>
            <person name="Smith C."/>
            <person name="Sougnez C."/>
            <person name="Spencer B."/>
            <person name="Stalker J."/>
            <person name="Stange-thomann N."/>
            <person name="Stavropoulos S."/>
            <person name="Stetson K."/>
            <person name="Stone C."/>
            <person name="Stone S."/>
            <person name="Stubbs M."/>
            <person name="Talamas J."/>
            <person name="Tchuinga P."/>
            <person name="Tenzing P."/>
            <person name="Tesfaye S."/>
            <person name="Theodore J."/>
            <person name="Thoulutsang Y."/>
            <person name="Topham K."/>
            <person name="Towey S."/>
            <person name="Tsamla T."/>
            <person name="Tsomo N."/>
            <person name="Vallee D."/>
            <person name="Vassiliev H."/>
            <person name="Venkataraman V."/>
            <person name="Vinson J."/>
            <person name="Vo A."/>
            <person name="Wade C."/>
            <person name="Wang S."/>
            <person name="Wangchuk T."/>
            <person name="Wangdi T."/>
            <person name="Whittaker C."/>
            <person name="Wilkinson J."/>
            <person name="Wu Y."/>
            <person name="Wyman D."/>
            <person name="Yadav S."/>
            <person name="Yang S."/>
            <person name="Yang X."/>
            <person name="Yeager S."/>
            <person name="Yee E."/>
            <person name="Young G."/>
            <person name="Zainoun J."/>
            <person name="Zembeck L."/>
            <person name="Zimmer A."/>
            <person name="Zody M."/>
            <person name="Lander E."/>
        </authorList>
    </citation>
    <scope>NUCLEOTIDE SEQUENCE [LARGE SCALE GENOMIC DNA]</scope>
</reference>
<dbReference type="AlphaFoldDB" id="H2YPF8"/>
<sequence>MKSFIRQILDSFVVGSDAARLSVFRFNAVIDSRTQILLKDFPDDKEGFLRAYDRIPYDGQGTRTGAALTHALNVMLAPGNGNRPGIPDSVFVITDGVSQDHVTSAANKLRLAGVEVYAVGVVPPRGNLNRRQLFDIAGRAENLVIAEQGFDGLDQSLFDDIQRQICTEGCFEELV</sequence>
<organism evidence="2 3">
    <name type="scientific">Ciona savignyi</name>
    <name type="common">Pacific transparent sea squirt</name>
    <dbReference type="NCBI Taxonomy" id="51511"/>
    <lineage>
        <taxon>Eukaryota</taxon>
        <taxon>Metazoa</taxon>
        <taxon>Chordata</taxon>
        <taxon>Tunicata</taxon>
        <taxon>Ascidiacea</taxon>
        <taxon>Phlebobranchia</taxon>
        <taxon>Cionidae</taxon>
        <taxon>Ciona</taxon>
    </lineage>
</organism>
<proteinExistence type="predicted"/>
<dbReference type="GeneTree" id="ENSGT00940000163557"/>
<dbReference type="Ensembl" id="ENSCSAVT00000007310.1">
    <property type="protein sequence ID" value="ENSCSAVP00000007216.1"/>
    <property type="gene ID" value="ENSCSAVG00000004316.1"/>
</dbReference>
<accession>H2YPF8</accession>
<reference evidence="2" key="3">
    <citation type="submission" date="2025-09" db="UniProtKB">
        <authorList>
            <consortium name="Ensembl"/>
        </authorList>
    </citation>
    <scope>IDENTIFICATION</scope>
</reference>
<dbReference type="HOGENOM" id="CLU_008905_3_1_1"/>
<dbReference type="PANTHER" id="PTHR24020:SF87">
    <property type="entry name" value="COLLAGEN ALPHA-1(VI) CHAIN-LIKE"/>
    <property type="match status" value="1"/>
</dbReference>
<dbReference type="InterPro" id="IPR050525">
    <property type="entry name" value="ECM_Assembly_Org"/>
</dbReference>
<protein>
    <recommendedName>
        <fullName evidence="1">VWFA domain-containing protein</fullName>
    </recommendedName>
</protein>
<dbReference type="InterPro" id="IPR002035">
    <property type="entry name" value="VWF_A"/>
</dbReference>
<dbReference type="STRING" id="51511.ENSCSAVP00000007216"/>